<name>A0A8H7DCW3_9AGAR</name>
<dbReference type="OrthoDB" id="2948624at2759"/>
<feature type="transmembrane region" description="Helical" evidence="1">
    <location>
        <begin position="31"/>
        <end position="50"/>
    </location>
</feature>
<dbReference type="EMBL" id="JACAZI010000002">
    <property type="protein sequence ID" value="KAF7369760.1"/>
    <property type="molecule type" value="Genomic_DNA"/>
</dbReference>
<accession>A0A8H7DCW3</accession>
<dbReference type="AlphaFoldDB" id="A0A8H7DCW3"/>
<gene>
    <name evidence="2" type="ORF">MVEN_00307900</name>
</gene>
<keyword evidence="1" id="KW-1133">Transmembrane helix</keyword>
<dbReference type="Proteomes" id="UP000620124">
    <property type="component" value="Unassembled WGS sequence"/>
</dbReference>
<comment type="caution">
    <text evidence="2">The sequence shown here is derived from an EMBL/GenBank/DDBJ whole genome shotgun (WGS) entry which is preliminary data.</text>
</comment>
<evidence type="ECO:0000313" key="2">
    <source>
        <dbReference type="EMBL" id="KAF7369760.1"/>
    </source>
</evidence>
<keyword evidence="3" id="KW-1185">Reference proteome</keyword>
<proteinExistence type="predicted"/>
<keyword evidence="1" id="KW-0812">Transmembrane</keyword>
<reference evidence="2" key="1">
    <citation type="submission" date="2020-05" db="EMBL/GenBank/DDBJ databases">
        <title>Mycena genomes resolve the evolution of fungal bioluminescence.</title>
        <authorList>
            <person name="Tsai I.J."/>
        </authorList>
    </citation>
    <scope>NUCLEOTIDE SEQUENCE</scope>
    <source>
        <strain evidence="2">CCC161011</strain>
    </source>
</reference>
<keyword evidence="1" id="KW-0472">Membrane</keyword>
<organism evidence="2 3">
    <name type="scientific">Mycena venus</name>
    <dbReference type="NCBI Taxonomy" id="2733690"/>
    <lineage>
        <taxon>Eukaryota</taxon>
        <taxon>Fungi</taxon>
        <taxon>Dikarya</taxon>
        <taxon>Basidiomycota</taxon>
        <taxon>Agaricomycotina</taxon>
        <taxon>Agaricomycetes</taxon>
        <taxon>Agaricomycetidae</taxon>
        <taxon>Agaricales</taxon>
        <taxon>Marasmiineae</taxon>
        <taxon>Mycenaceae</taxon>
        <taxon>Mycena</taxon>
    </lineage>
</organism>
<evidence type="ECO:0000313" key="3">
    <source>
        <dbReference type="Proteomes" id="UP000620124"/>
    </source>
</evidence>
<protein>
    <submittedName>
        <fullName evidence="2">Uncharacterized protein</fullName>
    </submittedName>
</protein>
<sequence>MSLSVLDFHNMGNTISTPIILWALAPIPGNTLRFIVLGLVTASLFIYAVNRQRPLHKLGRVEDAIEVAEEILQYAKANCPRDHVQLMDNEGRLLEAKLSASKVQTRLLKTRDDTTWKEYLQNLWEILQSINECAKEVKETETSMLLTVQAEHERQLSADIKDSREIRESITSSTRESFTHLNSSPLWVRFQRQYSRRIIHRVSSSELGVQASDYVNFVIRSALHLLSLFHGQSARL</sequence>
<evidence type="ECO:0000256" key="1">
    <source>
        <dbReference type="SAM" id="Phobius"/>
    </source>
</evidence>